<dbReference type="InterPro" id="IPR012910">
    <property type="entry name" value="Plug_dom"/>
</dbReference>
<evidence type="ECO:0000256" key="2">
    <source>
        <dbReference type="ARBA" id="ARBA00022448"/>
    </source>
</evidence>
<gene>
    <name evidence="12" type="ORF">ACFOET_05790</name>
</gene>
<dbReference type="InterPro" id="IPR023996">
    <property type="entry name" value="TonB-dep_OMP_SusC/RagA"/>
</dbReference>
<keyword evidence="2 8" id="KW-0813">Transport</keyword>
<evidence type="ECO:0000256" key="9">
    <source>
        <dbReference type="RuleBase" id="RU003357"/>
    </source>
</evidence>
<dbReference type="NCBIfam" id="TIGR04056">
    <property type="entry name" value="OMP_RagA_SusC"/>
    <property type="match status" value="1"/>
</dbReference>
<comment type="similarity">
    <text evidence="8 9">Belongs to the TonB-dependent receptor family.</text>
</comment>
<dbReference type="EMBL" id="JBHRTA010000016">
    <property type="protein sequence ID" value="MFC3197114.1"/>
    <property type="molecule type" value="Genomic_DNA"/>
</dbReference>
<accession>A0ABV7JJV3</accession>
<dbReference type="NCBIfam" id="TIGR04057">
    <property type="entry name" value="SusC_RagA_signa"/>
    <property type="match status" value="1"/>
</dbReference>
<evidence type="ECO:0000256" key="8">
    <source>
        <dbReference type="PROSITE-ProRule" id="PRU01360"/>
    </source>
</evidence>
<dbReference type="RefSeq" id="WP_379020496.1">
    <property type="nucleotide sequence ID" value="NZ_JBHRTA010000016.1"/>
</dbReference>
<dbReference type="InterPro" id="IPR023997">
    <property type="entry name" value="TonB-dep_OMP_SusC/RagA_CS"/>
</dbReference>
<sequence length="969" mass="107387">MRFNYATGKLLPKPKPKTTTTIYVASIALLLTTMCLEARAQAAAETSVAAAALGRDTLDIFKDTLQIEEVEVNAGYYTVTDRSRTGSIGRIDAKTVSRQPVGNVLASMHGQVTGVEVTQQTGIPGGNITLRIRGQNSLLNGSDPLYIIDGVPFLQGQSPLNRLTNPTNETTDNPRAAGFSPLSLLNPSDIASIEILKDADATAIYGSRGANGVVLITTKKGLGEQFSINAIYRTGLSNPTRTVGMLTGPQYLAMRREAFTNDGLMPDASNAQDLTGWDTSRYTNFNKLLYPRNAMYNDMQLSVTGGSLLSSYLISASYHDESTVFNRSVANRRFGLQSRGSVEDSHGKFKANTSLTINRSDNHLPVQDLTRYLNSSPYLRLYNEDGTLAWDNNGVPYRNLGMINANPLAHAERRYQATYWNFIGNLSLAYQFNEDFALQTNAGFNLTTNDEHSRSPTASLDHYSTVKPSANFANGKTVGWIVEPQLSYEKEMNLGVVSALIGATWQDQEQSSATTYGTNYSGDALLGSVTAAGNIVSSNSSVQYRYQGAYTRLNFTLNDRYIFNLTGRRDGSSRFGPASRYAFFWAAGAAWIFSSEQFIALSGILNFGKLRASYGVTGNDQIGDYRYLDLWSPTSYTYEGQPSLNPTALFNPNFSWERNRKLEFALETRFLNNNIRIDLNYFRNTSDNQLIQYTLPQQTGFGSVVQNLPATILNAGWEVSLGFNVGSGSIFGWSSSVNLTLPKNRLLTFPDLASSSYSKQFVVGRSLTTRLRYQYLGVDTETGIYRYQDVDENGVYNNADLVFPSSKDIYLFGGFNNSFYHRRFELTFTLDFKKQDGYNYLFSLGSNVPGYGYANQPTLVLRRWEQPGDQAPVQRFTATTGDAYFSASRLASSNAIISDASFVRLRSLAFSYTLPDRLTGRIGFSRCRLSIQGQNLFTMTNYEGADPENQNLYALSPLRTWAFSIDMTL</sequence>
<keyword evidence="6 8" id="KW-0472">Membrane</keyword>
<keyword evidence="4 8" id="KW-0812">Transmembrane</keyword>
<evidence type="ECO:0000259" key="10">
    <source>
        <dbReference type="Pfam" id="PF00593"/>
    </source>
</evidence>
<dbReference type="Pfam" id="PF00593">
    <property type="entry name" value="TonB_dep_Rec_b-barrel"/>
    <property type="match status" value="1"/>
</dbReference>
<evidence type="ECO:0000256" key="3">
    <source>
        <dbReference type="ARBA" id="ARBA00022452"/>
    </source>
</evidence>
<keyword evidence="3 8" id="KW-1134">Transmembrane beta strand</keyword>
<organism evidence="12 13">
    <name type="scientific">Parapedobacter deserti</name>
    <dbReference type="NCBI Taxonomy" id="1912957"/>
    <lineage>
        <taxon>Bacteria</taxon>
        <taxon>Pseudomonadati</taxon>
        <taxon>Bacteroidota</taxon>
        <taxon>Sphingobacteriia</taxon>
        <taxon>Sphingobacteriales</taxon>
        <taxon>Sphingobacteriaceae</taxon>
        <taxon>Parapedobacter</taxon>
    </lineage>
</organism>
<dbReference type="Proteomes" id="UP001595526">
    <property type="component" value="Unassembled WGS sequence"/>
</dbReference>
<dbReference type="PROSITE" id="PS52016">
    <property type="entry name" value="TONB_DEPENDENT_REC_3"/>
    <property type="match status" value="1"/>
</dbReference>
<evidence type="ECO:0000313" key="12">
    <source>
        <dbReference type="EMBL" id="MFC3197114.1"/>
    </source>
</evidence>
<evidence type="ECO:0000256" key="1">
    <source>
        <dbReference type="ARBA" id="ARBA00004571"/>
    </source>
</evidence>
<keyword evidence="7 8" id="KW-0998">Cell outer membrane</keyword>
<dbReference type="InterPro" id="IPR036942">
    <property type="entry name" value="Beta-barrel_TonB_sf"/>
</dbReference>
<feature type="domain" description="TonB-dependent receptor plug" evidence="11">
    <location>
        <begin position="82"/>
        <end position="213"/>
    </location>
</feature>
<keyword evidence="13" id="KW-1185">Reference proteome</keyword>
<dbReference type="InterPro" id="IPR000531">
    <property type="entry name" value="Beta-barrel_TonB"/>
</dbReference>
<proteinExistence type="inferred from homology"/>
<evidence type="ECO:0000256" key="6">
    <source>
        <dbReference type="ARBA" id="ARBA00023136"/>
    </source>
</evidence>
<reference evidence="13" key="1">
    <citation type="journal article" date="2019" name="Int. J. Syst. Evol. Microbiol.">
        <title>The Global Catalogue of Microorganisms (GCM) 10K type strain sequencing project: providing services to taxonomists for standard genome sequencing and annotation.</title>
        <authorList>
            <consortium name="The Broad Institute Genomics Platform"/>
            <consortium name="The Broad Institute Genome Sequencing Center for Infectious Disease"/>
            <person name="Wu L."/>
            <person name="Ma J."/>
        </authorList>
    </citation>
    <scope>NUCLEOTIDE SEQUENCE [LARGE SCALE GENOMIC DNA]</scope>
    <source>
        <strain evidence="13">KCTC 52416</strain>
    </source>
</reference>
<evidence type="ECO:0000256" key="4">
    <source>
        <dbReference type="ARBA" id="ARBA00022692"/>
    </source>
</evidence>
<evidence type="ECO:0000256" key="7">
    <source>
        <dbReference type="ARBA" id="ARBA00023237"/>
    </source>
</evidence>
<evidence type="ECO:0000313" key="13">
    <source>
        <dbReference type="Proteomes" id="UP001595526"/>
    </source>
</evidence>
<dbReference type="Pfam" id="PF07715">
    <property type="entry name" value="Plug"/>
    <property type="match status" value="1"/>
</dbReference>
<protein>
    <submittedName>
        <fullName evidence="12">SusC/RagA family TonB-linked outer membrane protein</fullName>
    </submittedName>
</protein>
<dbReference type="InterPro" id="IPR039426">
    <property type="entry name" value="TonB-dep_rcpt-like"/>
</dbReference>
<feature type="domain" description="TonB-dependent receptor-like beta-barrel" evidence="10">
    <location>
        <begin position="378"/>
        <end position="791"/>
    </location>
</feature>
<evidence type="ECO:0000259" key="11">
    <source>
        <dbReference type="Pfam" id="PF07715"/>
    </source>
</evidence>
<comment type="subcellular location">
    <subcellularLocation>
        <location evidence="1 8">Cell outer membrane</location>
        <topology evidence="1 8">Multi-pass membrane protein</topology>
    </subcellularLocation>
</comment>
<evidence type="ECO:0000256" key="5">
    <source>
        <dbReference type="ARBA" id="ARBA00023077"/>
    </source>
</evidence>
<dbReference type="Gene3D" id="2.40.170.20">
    <property type="entry name" value="TonB-dependent receptor, beta-barrel domain"/>
    <property type="match status" value="1"/>
</dbReference>
<keyword evidence="5 9" id="KW-0798">TonB box</keyword>
<dbReference type="InterPro" id="IPR037066">
    <property type="entry name" value="Plug_dom_sf"/>
</dbReference>
<dbReference type="SUPFAM" id="SSF56935">
    <property type="entry name" value="Porins"/>
    <property type="match status" value="1"/>
</dbReference>
<name>A0ABV7JJV3_9SPHI</name>
<dbReference type="Gene3D" id="2.170.130.10">
    <property type="entry name" value="TonB-dependent receptor, plug domain"/>
    <property type="match status" value="1"/>
</dbReference>
<comment type="caution">
    <text evidence="12">The sequence shown here is derived from an EMBL/GenBank/DDBJ whole genome shotgun (WGS) entry which is preliminary data.</text>
</comment>